<dbReference type="Gene3D" id="3.40.395.10">
    <property type="entry name" value="Adenoviral Proteinase, Chain A"/>
    <property type="match status" value="1"/>
</dbReference>
<dbReference type="EMBL" id="QXFW01002177">
    <property type="protein sequence ID" value="KAE8981209.1"/>
    <property type="molecule type" value="Genomic_DNA"/>
</dbReference>
<feature type="compositionally biased region" description="Polar residues" evidence="1">
    <location>
        <begin position="145"/>
        <end position="168"/>
    </location>
</feature>
<evidence type="ECO:0000313" key="2">
    <source>
        <dbReference type="EMBL" id="KAE8981209.1"/>
    </source>
</evidence>
<dbReference type="AlphaFoldDB" id="A0A6A3IDM7"/>
<accession>A0A6A3IDM7</accession>
<comment type="caution">
    <text evidence="2">The sequence shown here is derived from an EMBL/GenBank/DDBJ whole genome shotgun (WGS) entry which is preliminary data.</text>
</comment>
<dbReference type="SUPFAM" id="SSF54001">
    <property type="entry name" value="Cysteine proteinases"/>
    <property type="match status" value="1"/>
</dbReference>
<evidence type="ECO:0000256" key="1">
    <source>
        <dbReference type="SAM" id="MobiDB-lite"/>
    </source>
</evidence>
<proteinExistence type="predicted"/>
<dbReference type="Proteomes" id="UP000460718">
    <property type="component" value="Unassembled WGS sequence"/>
</dbReference>
<organism evidence="2 3">
    <name type="scientific">Phytophthora fragariae</name>
    <dbReference type="NCBI Taxonomy" id="53985"/>
    <lineage>
        <taxon>Eukaryota</taxon>
        <taxon>Sar</taxon>
        <taxon>Stramenopiles</taxon>
        <taxon>Oomycota</taxon>
        <taxon>Peronosporomycetes</taxon>
        <taxon>Peronosporales</taxon>
        <taxon>Peronosporaceae</taxon>
        <taxon>Phytophthora</taxon>
    </lineage>
</organism>
<protein>
    <recommendedName>
        <fullName evidence="4">Ubiquitin-like protease family profile domain-containing protein</fullName>
    </recommendedName>
</protein>
<evidence type="ECO:0008006" key="4">
    <source>
        <dbReference type="Google" id="ProtNLM"/>
    </source>
</evidence>
<reference evidence="2 3" key="1">
    <citation type="submission" date="2018-09" db="EMBL/GenBank/DDBJ databases">
        <title>Genomic investigation of the strawberry pathogen Phytophthora fragariae indicates pathogenicity is determined by transcriptional variation in three key races.</title>
        <authorList>
            <person name="Adams T.M."/>
            <person name="Armitage A.D."/>
            <person name="Sobczyk M.K."/>
            <person name="Bates H.J."/>
            <person name="Dunwell J.M."/>
            <person name="Nellist C.F."/>
            <person name="Harrison R.J."/>
        </authorList>
    </citation>
    <scope>NUCLEOTIDE SEQUENCE [LARGE SCALE GENOMIC DNA]</scope>
    <source>
        <strain evidence="2 3">SCRP245</strain>
    </source>
</reference>
<sequence>MGAKTPVKEQWAAVQLWKKHRWTAGEAVRQLGKPKPTLISWKKEYWDMTEPPPDIGERCRVKGGDRKYRTASFELDVLTFYDDCLRENGKISFAEMMAHCTKIPEFAILKNSTQRTRVRRFMNRCDPNQAQADIVRAAVKTSRVAGNTADSSSETAECYSAQQQSQPKSDGEPDVAQDVTMDDDGEQVEPEVVVLLTPGDENCRSCGSNENGYSLRCRQNPQVPAAVHPQETGAAQPTDDITGEMDWDGYRYILLPVVLHDHWSLLVIERVLQWFFSAVNSRMQASMETQAFSYVSKPRQANSVDCGVCMLHYLYKIKSYVDKHEPRSLSEIMTMLTVGSFNAASSSKARASLLKHLLTTA</sequence>
<feature type="compositionally biased region" description="Acidic residues" evidence="1">
    <location>
        <begin position="172"/>
        <end position="187"/>
    </location>
</feature>
<evidence type="ECO:0000313" key="3">
    <source>
        <dbReference type="Proteomes" id="UP000460718"/>
    </source>
</evidence>
<feature type="region of interest" description="Disordered" evidence="1">
    <location>
        <begin position="145"/>
        <end position="187"/>
    </location>
</feature>
<gene>
    <name evidence="2" type="ORF">PF011_g22122</name>
</gene>
<name>A0A6A3IDM7_9STRA</name>
<dbReference type="InterPro" id="IPR038765">
    <property type="entry name" value="Papain-like_cys_pep_sf"/>
</dbReference>